<dbReference type="Proteomes" id="UP000826300">
    <property type="component" value="Chromosome"/>
</dbReference>
<organism evidence="2 3">
    <name type="scientific">Neotabrizicola shimadae</name>
    <dbReference type="NCBI Taxonomy" id="2807096"/>
    <lineage>
        <taxon>Bacteria</taxon>
        <taxon>Pseudomonadati</taxon>
        <taxon>Pseudomonadota</taxon>
        <taxon>Alphaproteobacteria</taxon>
        <taxon>Rhodobacterales</taxon>
        <taxon>Paracoccaceae</taxon>
        <taxon>Neotabrizicola</taxon>
    </lineage>
</organism>
<gene>
    <name evidence="2" type="ORF">JO391_13155</name>
</gene>
<feature type="signal peptide" evidence="1">
    <location>
        <begin position="1"/>
        <end position="24"/>
    </location>
</feature>
<evidence type="ECO:0000313" key="2">
    <source>
        <dbReference type="EMBL" id="QYZ68712.1"/>
    </source>
</evidence>
<dbReference type="RefSeq" id="WP_220660935.1">
    <property type="nucleotide sequence ID" value="NZ_CP069370.1"/>
</dbReference>
<accession>A0A8G1EAU8</accession>
<keyword evidence="1" id="KW-0732">Signal</keyword>
<proteinExistence type="predicted"/>
<evidence type="ECO:0000256" key="1">
    <source>
        <dbReference type="SAM" id="SignalP"/>
    </source>
</evidence>
<keyword evidence="3" id="KW-1185">Reference proteome</keyword>
<evidence type="ECO:0000313" key="3">
    <source>
        <dbReference type="Proteomes" id="UP000826300"/>
    </source>
</evidence>
<dbReference type="AlphaFoldDB" id="A0A8G1EAU8"/>
<name>A0A8G1EAU8_9RHOB</name>
<sequence length="110" mass="12328">MTFQTAFRTATVTAMLLVATQALAVDRHVRIHNDTGVTLYRFYSTNSNHPKWGKDVMGSSTLPSGSSMRLNFDNAQGYCLFDFKAVFADGTELVRQNVNVCEVGDYYYNP</sequence>
<feature type="chain" id="PRO_5034945292" evidence="1">
    <location>
        <begin position="25"/>
        <end position="110"/>
    </location>
</feature>
<reference evidence="2" key="1">
    <citation type="submission" date="2021-02" db="EMBL/GenBank/DDBJ databases">
        <title>Rhodobacter shimadae sp. nov., an aerobic anoxygenic phototrophic bacterium isolated from a hot spring.</title>
        <authorList>
            <person name="Muramatsu S."/>
            <person name="Haruta S."/>
            <person name="Hirose S."/>
            <person name="Hanada S."/>
        </authorList>
    </citation>
    <scope>NUCLEOTIDE SEQUENCE</scope>
    <source>
        <strain evidence="2">N10</strain>
    </source>
</reference>
<dbReference type="KEGG" id="nsm:JO391_13155"/>
<dbReference type="EMBL" id="CP069370">
    <property type="protein sequence ID" value="QYZ68712.1"/>
    <property type="molecule type" value="Genomic_DNA"/>
</dbReference>
<protein>
    <submittedName>
        <fullName evidence="2">Uncharacterized protein</fullName>
    </submittedName>
</protein>